<evidence type="ECO:0000256" key="3">
    <source>
        <dbReference type="ARBA" id="ARBA00009595"/>
    </source>
</evidence>
<dbReference type="EC" id="3.6.1.22" evidence="4"/>
<dbReference type="Pfam" id="PF09296">
    <property type="entry name" value="NUDIX-like"/>
    <property type="match status" value="1"/>
</dbReference>
<dbReference type="PROSITE" id="PS00893">
    <property type="entry name" value="NUDIX_BOX"/>
    <property type="match status" value="1"/>
</dbReference>
<evidence type="ECO:0000256" key="8">
    <source>
        <dbReference type="ARBA" id="ARBA00023027"/>
    </source>
</evidence>
<keyword evidence="5" id="KW-0479">Metal-binding</keyword>
<evidence type="ECO:0000256" key="10">
    <source>
        <dbReference type="RuleBase" id="RU003476"/>
    </source>
</evidence>
<evidence type="ECO:0000256" key="7">
    <source>
        <dbReference type="ARBA" id="ARBA00022842"/>
    </source>
</evidence>
<dbReference type="PANTHER" id="PTHR42904:SF6">
    <property type="entry name" value="NAD-CAPPED RNA HYDROLASE NUDT12"/>
    <property type="match status" value="1"/>
</dbReference>
<dbReference type="InterPro" id="IPR050241">
    <property type="entry name" value="NAD-cap_RNA_hydrolase_NudC"/>
</dbReference>
<evidence type="ECO:0000256" key="1">
    <source>
        <dbReference type="ARBA" id="ARBA00001946"/>
    </source>
</evidence>
<dbReference type="InterPro" id="IPR015376">
    <property type="entry name" value="Znr_NADH_PPase"/>
</dbReference>
<dbReference type="Gene3D" id="3.90.79.10">
    <property type="entry name" value="Nucleoside Triphosphate Pyrophosphohydrolase"/>
    <property type="match status" value="1"/>
</dbReference>
<feature type="domain" description="Nudix hydrolase" evidence="11">
    <location>
        <begin position="130"/>
        <end position="256"/>
    </location>
</feature>
<dbReference type="PROSITE" id="PS51462">
    <property type="entry name" value="NUDIX"/>
    <property type="match status" value="1"/>
</dbReference>
<evidence type="ECO:0000313" key="12">
    <source>
        <dbReference type="EMBL" id="BFO71019.1"/>
    </source>
</evidence>
<evidence type="ECO:0000256" key="9">
    <source>
        <dbReference type="ARBA" id="ARBA00023679"/>
    </source>
</evidence>
<comment type="catalytic activity">
    <reaction evidence="9">
        <text>a 5'-end NAD(+)-phospho-ribonucleoside in mRNA + H2O = a 5'-end phospho-adenosine-phospho-ribonucleoside in mRNA + beta-nicotinamide D-ribonucleotide + 2 H(+)</text>
        <dbReference type="Rhea" id="RHEA:60876"/>
        <dbReference type="Rhea" id="RHEA-COMP:15698"/>
        <dbReference type="Rhea" id="RHEA-COMP:15719"/>
        <dbReference type="ChEBI" id="CHEBI:14649"/>
        <dbReference type="ChEBI" id="CHEBI:15377"/>
        <dbReference type="ChEBI" id="CHEBI:15378"/>
        <dbReference type="ChEBI" id="CHEBI:144029"/>
        <dbReference type="ChEBI" id="CHEBI:144051"/>
    </reaction>
    <physiologicalReaction direction="left-to-right" evidence="9">
        <dbReference type="Rhea" id="RHEA:60877"/>
    </physiologicalReaction>
</comment>
<dbReference type="InterPro" id="IPR020476">
    <property type="entry name" value="Nudix_hydrolase"/>
</dbReference>
<sequence length="258" mass="28961">MKTYWFVFCKSDILLECREDGSCSIPCGEEPPVALKPWTHVMNIPPSEDGIPAKAFSIDTPVTDRSGLTMCGLRASYYKLSTELYLKAGKCHELLYWDKNTKFCGVCGAPMHMHTDISKRCTSCGKEVWPQLATAVIVLIHRDNEVLLVHAKNFKSDFYGLVAGFVETGETLEEAVHREVMEETGIAITNLRYFGSQPWPYPSGLMVGFNADYVSGEIKLQADELSKGAWFTKETLPTIPEKLSIARMILDDWLANDY</sequence>
<proteinExistence type="inferred from homology"/>
<dbReference type="Pfam" id="PF09297">
    <property type="entry name" value="Zn_ribbon_NUD"/>
    <property type="match status" value="1"/>
</dbReference>
<organism evidence="12">
    <name type="scientific">Prevotella sp. GTC17253</name>
    <dbReference type="NCBI Taxonomy" id="3236793"/>
    <lineage>
        <taxon>Bacteria</taxon>
        <taxon>Pseudomonadati</taxon>
        <taxon>Bacteroidota</taxon>
        <taxon>Bacteroidia</taxon>
        <taxon>Bacteroidales</taxon>
        <taxon>Prevotellaceae</taxon>
        <taxon>Prevotella</taxon>
    </lineage>
</organism>
<gene>
    <name evidence="12" type="primary">nudC</name>
    <name evidence="12" type="ORF">GTC17253_09850</name>
</gene>
<keyword evidence="6 10" id="KW-0378">Hydrolase</keyword>
<reference evidence="12" key="1">
    <citation type="submission" date="2024-07" db="EMBL/GenBank/DDBJ databases">
        <title>Complete genome sequence of Prevotella sp. YM-2024 GTC17253.</title>
        <authorList>
            <person name="Hayashi M."/>
            <person name="Muto Y."/>
            <person name="Tanaka K."/>
            <person name="Niwa H."/>
        </authorList>
    </citation>
    <scope>NUCLEOTIDE SEQUENCE</scope>
    <source>
        <strain evidence="12">GTC17253</strain>
    </source>
</reference>
<evidence type="ECO:0000259" key="11">
    <source>
        <dbReference type="PROSITE" id="PS51462"/>
    </source>
</evidence>
<name>A0AB33INK6_9BACT</name>
<dbReference type="InterPro" id="IPR020084">
    <property type="entry name" value="NUDIX_hydrolase_CS"/>
</dbReference>
<evidence type="ECO:0000256" key="2">
    <source>
        <dbReference type="ARBA" id="ARBA00001947"/>
    </source>
</evidence>
<comment type="similarity">
    <text evidence="3">Belongs to the Nudix hydrolase family. NudC subfamily.</text>
</comment>
<dbReference type="FunFam" id="3.90.79.10:FF:000051">
    <property type="entry name" value="Probable NADH pyrophosphatase"/>
    <property type="match status" value="1"/>
</dbReference>
<dbReference type="InterPro" id="IPR015375">
    <property type="entry name" value="NADH_PPase-like_N"/>
</dbReference>
<dbReference type="CDD" id="cd03429">
    <property type="entry name" value="NUDIX_NADH_pyrophosphatase_Nudt13"/>
    <property type="match status" value="1"/>
</dbReference>
<evidence type="ECO:0000256" key="6">
    <source>
        <dbReference type="ARBA" id="ARBA00022801"/>
    </source>
</evidence>
<dbReference type="GO" id="GO:0035529">
    <property type="term" value="F:NADH pyrophosphatase activity"/>
    <property type="evidence" value="ECO:0007669"/>
    <property type="project" value="TreeGrafter"/>
</dbReference>
<dbReference type="InterPro" id="IPR000086">
    <property type="entry name" value="NUDIX_hydrolase_dom"/>
</dbReference>
<dbReference type="GO" id="GO:0006742">
    <property type="term" value="P:NADP+ catabolic process"/>
    <property type="evidence" value="ECO:0007669"/>
    <property type="project" value="TreeGrafter"/>
</dbReference>
<dbReference type="Gene3D" id="3.90.79.20">
    <property type="match status" value="1"/>
</dbReference>
<dbReference type="GO" id="GO:0019677">
    <property type="term" value="P:NAD+ catabolic process"/>
    <property type="evidence" value="ECO:0007669"/>
    <property type="project" value="TreeGrafter"/>
</dbReference>
<dbReference type="PRINTS" id="PR00502">
    <property type="entry name" value="NUDIXFAMILY"/>
</dbReference>
<protein>
    <recommendedName>
        <fullName evidence="4">NAD(+) diphosphatase</fullName>
        <ecNumber evidence="4">3.6.1.22</ecNumber>
    </recommendedName>
</protein>
<dbReference type="AlphaFoldDB" id="A0AB33INK6"/>
<dbReference type="Pfam" id="PF00293">
    <property type="entry name" value="NUDIX"/>
    <property type="match status" value="1"/>
</dbReference>
<dbReference type="PANTHER" id="PTHR42904">
    <property type="entry name" value="NUDIX HYDROLASE, NUDC SUBFAMILY"/>
    <property type="match status" value="1"/>
</dbReference>
<dbReference type="EMBL" id="AP035785">
    <property type="protein sequence ID" value="BFO71019.1"/>
    <property type="molecule type" value="Genomic_DNA"/>
</dbReference>
<evidence type="ECO:0000256" key="4">
    <source>
        <dbReference type="ARBA" id="ARBA00012381"/>
    </source>
</evidence>
<keyword evidence="7" id="KW-0460">Magnesium</keyword>
<dbReference type="GO" id="GO:0046872">
    <property type="term" value="F:metal ion binding"/>
    <property type="evidence" value="ECO:0007669"/>
    <property type="project" value="UniProtKB-KW"/>
</dbReference>
<dbReference type="InterPro" id="IPR049734">
    <property type="entry name" value="NudC-like_C"/>
</dbReference>
<accession>A0AB33INK6</accession>
<dbReference type="GO" id="GO:0005829">
    <property type="term" value="C:cytosol"/>
    <property type="evidence" value="ECO:0007669"/>
    <property type="project" value="TreeGrafter"/>
</dbReference>
<evidence type="ECO:0000256" key="5">
    <source>
        <dbReference type="ARBA" id="ARBA00022723"/>
    </source>
</evidence>
<dbReference type="NCBIfam" id="NF001299">
    <property type="entry name" value="PRK00241.1"/>
    <property type="match status" value="1"/>
</dbReference>
<keyword evidence="8" id="KW-0520">NAD</keyword>
<comment type="cofactor">
    <cofactor evidence="2">
        <name>Zn(2+)</name>
        <dbReference type="ChEBI" id="CHEBI:29105"/>
    </cofactor>
</comment>
<dbReference type="InterPro" id="IPR015797">
    <property type="entry name" value="NUDIX_hydrolase-like_dom_sf"/>
</dbReference>
<dbReference type="SUPFAM" id="SSF55811">
    <property type="entry name" value="Nudix"/>
    <property type="match status" value="1"/>
</dbReference>
<comment type="cofactor">
    <cofactor evidence="1">
        <name>Mg(2+)</name>
        <dbReference type="ChEBI" id="CHEBI:18420"/>
    </cofactor>
</comment>